<dbReference type="Gene3D" id="3.80.10.10">
    <property type="entry name" value="Ribonuclease Inhibitor"/>
    <property type="match status" value="2"/>
</dbReference>
<comment type="subcellular location">
    <subcellularLocation>
        <location evidence="1">Membrane</location>
        <topology evidence="1">Single-pass membrane protein</topology>
    </subcellularLocation>
</comment>
<dbReference type="InterPro" id="IPR011009">
    <property type="entry name" value="Kinase-like_dom_sf"/>
</dbReference>
<sequence>MPRLHLTSTAMAGTNGAPRLLRLPTTATTSTSSTPLLRLLALLQLLCLASALNQDGILLLSFKQSLASDPLGSLSGWGYADVTPCAWNGVVCSPDSRVVSVVLPNAQLVGPVARELALIENLRHLDLSGNALTGTIPPDLLRAPELRVLSLAGNGITGGLPEQVGQLRSLRALNLAGNALSGAVPQNLTLLPNLTAVSLANNFFSGTLPRGGFPALQVLDVSANLLNGTLPSDFGGAALRYVNLSSNGIAGAIPSDMASRLPANVTIDLSYNNLTGAIPSVPPFSAQRPTAFEGNAELCGRPLDSLCGFTSSSSAAAEPQPPNATAKSPPAIAAIPRDPTEALPGDGSSSAAGASASGEQRGRMRLATIVAIAAGDVAGIAVLFVVVMYVYQVRRKRQRQEVAAKQRTGVVFKKPDPDESPDAVSRSLSCCLRKKAGDDSDYSEEVTDTSPASFADHKNGKAAGAEAASNKKMGGDGAVLVTVDGGAELELETLLKASAYILGAAGSSIVYKAVLADGAALAVRRIGSECSGVRRFGELDAHMRAVAKLRHDNILRLRGFYWGPDEMLIIHGFAINGNLANHSVKRKQGSSPINLGWSARLRIARGVARGLAYLHDKKWVHGNVKPSNILLDADMEPLLADLGVDRLVRSADGGGLTKPSSAALAGRFGGSKRSAKSLPDLSPPPSHVGGTAAQPASPAVDTAAHYRAPEAVRSPRASGKWDVYSFGVLLLELVAGRALTSLELCQCAAAEGKAQAQALGVVDPTLRREVEGREEEEEAVASCLRLGAACCAMVPSKRPSIRDALQAVERMIPAAVASSSTSTAASHRH</sequence>
<keyword evidence="5" id="KW-0732">Signal</keyword>
<feature type="domain" description="Protein kinase" evidence="12">
    <location>
        <begin position="496"/>
        <end position="812"/>
    </location>
</feature>
<dbReference type="PROSITE" id="PS50011">
    <property type="entry name" value="PROTEIN_KINASE_DOM"/>
    <property type="match status" value="1"/>
</dbReference>
<dbReference type="Proteomes" id="UP000007305">
    <property type="component" value="Chromosome 2"/>
</dbReference>
<dbReference type="FunCoup" id="A0A1D6ELL9">
    <property type="interactions" value="115"/>
</dbReference>
<dbReference type="EnsemblPlants" id="Zm00001eb095660_T001">
    <property type="protein sequence ID" value="Zm00001eb095660_P001"/>
    <property type="gene ID" value="Zm00001eb095660"/>
</dbReference>
<evidence type="ECO:0000256" key="1">
    <source>
        <dbReference type="ARBA" id="ARBA00004167"/>
    </source>
</evidence>
<feature type="region of interest" description="Disordered" evidence="10">
    <location>
        <begin position="310"/>
        <end position="359"/>
    </location>
</feature>
<keyword evidence="8 11" id="KW-0472">Membrane</keyword>
<evidence type="ECO:0000256" key="3">
    <source>
        <dbReference type="ARBA" id="ARBA00022614"/>
    </source>
</evidence>
<dbReference type="Gene3D" id="3.30.200.20">
    <property type="entry name" value="Phosphorylase Kinase, domain 1"/>
    <property type="match status" value="1"/>
</dbReference>
<dbReference type="SUPFAM" id="SSF52058">
    <property type="entry name" value="L domain-like"/>
    <property type="match status" value="1"/>
</dbReference>
<evidence type="ECO:0000313" key="13">
    <source>
        <dbReference type="EMBL" id="ONM20785.1"/>
    </source>
</evidence>
<keyword evidence="3" id="KW-0433">Leucine-rich repeat</keyword>
<keyword evidence="15" id="KW-1185">Reference proteome</keyword>
<dbReference type="GO" id="GO:0016020">
    <property type="term" value="C:membrane"/>
    <property type="evidence" value="ECO:0007669"/>
    <property type="project" value="UniProtKB-SubCell"/>
</dbReference>
<dbReference type="OMA" id="CAWNGIV"/>
<evidence type="ECO:0000259" key="12">
    <source>
        <dbReference type="PROSITE" id="PS50011"/>
    </source>
</evidence>
<reference evidence="13 15" key="1">
    <citation type="submission" date="2015-12" db="EMBL/GenBank/DDBJ databases">
        <title>Update maize B73 reference genome by single molecule sequencing technologies.</title>
        <authorList>
            <consortium name="Maize Genome Sequencing Project"/>
            <person name="Ware D."/>
        </authorList>
    </citation>
    <scope>NUCLEOTIDE SEQUENCE [LARGE SCALE GENOMIC DNA]</scope>
    <source>
        <strain evidence="15">cv. B73</strain>
        <tissue evidence="13">Seedling</tissue>
    </source>
</reference>
<dbReference type="Pfam" id="PF08263">
    <property type="entry name" value="LRRNT_2"/>
    <property type="match status" value="1"/>
</dbReference>
<evidence type="ECO:0000256" key="2">
    <source>
        <dbReference type="ARBA" id="ARBA00022553"/>
    </source>
</evidence>
<reference evidence="14" key="3">
    <citation type="submission" date="2021-05" db="UniProtKB">
        <authorList>
            <consortium name="EnsemblPlants"/>
        </authorList>
    </citation>
    <scope>IDENTIFICATION</scope>
    <source>
        <strain evidence="14">cv. B73</strain>
    </source>
</reference>
<dbReference type="AlphaFoldDB" id="A0A1D6ELL9"/>
<name>A0A1D6ELL9_MAIZE</name>
<evidence type="ECO:0000256" key="5">
    <source>
        <dbReference type="ARBA" id="ARBA00022729"/>
    </source>
</evidence>
<evidence type="ECO:0000256" key="6">
    <source>
        <dbReference type="ARBA" id="ARBA00022737"/>
    </source>
</evidence>
<feature type="compositionally biased region" description="Low complexity" evidence="10">
    <location>
        <begin position="345"/>
        <end position="358"/>
    </location>
</feature>
<dbReference type="InterPro" id="IPR046959">
    <property type="entry name" value="PRK1-6/SRF4-like"/>
</dbReference>
<reference evidence="14" key="2">
    <citation type="submission" date="2019-07" db="EMBL/GenBank/DDBJ databases">
        <authorList>
            <person name="Seetharam A."/>
            <person name="Woodhouse M."/>
            <person name="Cannon E."/>
        </authorList>
    </citation>
    <scope>NUCLEOTIDE SEQUENCE [LARGE SCALE GENOMIC DNA]</scope>
    <source>
        <strain evidence="14">cv. B73</strain>
    </source>
</reference>
<evidence type="ECO:0000313" key="15">
    <source>
        <dbReference type="Proteomes" id="UP000007305"/>
    </source>
</evidence>
<proteinExistence type="evidence at protein level"/>
<keyword evidence="7 11" id="KW-1133">Transmembrane helix</keyword>
<accession>A0A1D6ELL9</accession>
<dbReference type="Pfam" id="PF00069">
    <property type="entry name" value="Pkinase"/>
    <property type="match status" value="2"/>
</dbReference>
<dbReference type="Gene3D" id="1.10.510.10">
    <property type="entry name" value="Transferase(Phosphotransferase) domain 1"/>
    <property type="match status" value="1"/>
</dbReference>
<dbReference type="Gramene" id="Zm00001eb095660_T001">
    <property type="protein sequence ID" value="Zm00001eb095660_P001"/>
    <property type="gene ID" value="Zm00001eb095660"/>
</dbReference>
<protein>
    <submittedName>
        <fullName evidence="13">Receptor-like kinase</fullName>
    </submittedName>
</protein>
<dbReference type="InterPro" id="IPR013210">
    <property type="entry name" value="LRR_N_plant-typ"/>
</dbReference>
<dbReference type="SMR" id="A0A1D6ELL9"/>
<evidence type="ECO:0000256" key="8">
    <source>
        <dbReference type="ARBA" id="ARBA00023136"/>
    </source>
</evidence>
<dbReference type="GO" id="GO:0005524">
    <property type="term" value="F:ATP binding"/>
    <property type="evidence" value="ECO:0007669"/>
    <property type="project" value="InterPro"/>
</dbReference>
<gene>
    <name evidence="13" type="ORF">ZEAMMB73_Zm00001d005298</name>
</gene>
<dbReference type="eggNOG" id="ENOG502QRF8">
    <property type="taxonomic scope" value="Eukaryota"/>
</dbReference>
<evidence type="ECO:0007829" key="16">
    <source>
        <dbReference type="PeptideAtlas" id="A0A1D6ELL9"/>
    </source>
</evidence>
<dbReference type="InterPro" id="IPR000719">
    <property type="entry name" value="Prot_kinase_dom"/>
</dbReference>
<dbReference type="PaxDb" id="4577-GRMZM2G163724_P01"/>
<evidence type="ECO:0000313" key="14">
    <source>
        <dbReference type="EnsemblPlants" id="Zm00001eb095660_P001"/>
    </source>
</evidence>
<keyword evidence="13" id="KW-0418">Kinase</keyword>
<dbReference type="InterPro" id="IPR003591">
    <property type="entry name" value="Leu-rich_rpt_typical-subtyp"/>
</dbReference>
<evidence type="ECO:0000256" key="10">
    <source>
        <dbReference type="SAM" id="MobiDB-lite"/>
    </source>
</evidence>
<dbReference type="InterPro" id="IPR032675">
    <property type="entry name" value="LRR_dom_sf"/>
</dbReference>
<evidence type="ECO:0000256" key="7">
    <source>
        <dbReference type="ARBA" id="ARBA00022989"/>
    </source>
</evidence>
<dbReference type="FunFam" id="3.80.10.10:FF:000722">
    <property type="entry name" value="Leucine-rich repeat receptor-like protein kinase"/>
    <property type="match status" value="1"/>
</dbReference>
<keyword evidence="4 11" id="KW-0812">Transmembrane</keyword>
<dbReference type="FunFam" id="3.80.10.10:FF:000275">
    <property type="entry name" value="Leucine-rich repeat receptor-like protein kinase"/>
    <property type="match status" value="1"/>
</dbReference>
<keyword evidence="2" id="KW-0597">Phosphoprotein</keyword>
<dbReference type="ExpressionAtlas" id="A0A1D6ELL9">
    <property type="expression patterns" value="baseline and differential"/>
</dbReference>
<keyword evidence="13" id="KW-0808">Transferase</keyword>
<dbReference type="PANTHER" id="PTHR48007">
    <property type="entry name" value="LEUCINE-RICH REPEAT RECEPTOR-LIKE PROTEIN KINASE PXC1"/>
    <property type="match status" value="1"/>
</dbReference>
<dbReference type="SUPFAM" id="SSF56112">
    <property type="entry name" value="Protein kinase-like (PK-like)"/>
    <property type="match status" value="1"/>
</dbReference>
<feature type="transmembrane region" description="Helical" evidence="11">
    <location>
        <begin position="366"/>
        <end position="391"/>
    </location>
</feature>
<feature type="region of interest" description="Disordered" evidence="10">
    <location>
        <begin position="438"/>
        <end position="461"/>
    </location>
</feature>
<keyword evidence="16" id="KW-1267">Proteomics identification</keyword>
<evidence type="ECO:0000256" key="11">
    <source>
        <dbReference type="SAM" id="Phobius"/>
    </source>
</evidence>
<keyword evidence="9" id="KW-0325">Glycoprotein</keyword>
<dbReference type="EMBL" id="CM007648">
    <property type="protein sequence ID" value="ONM20785.1"/>
    <property type="molecule type" value="Genomic_DNA"/>
</dbReference>
<dbReference type="InterPro" id="IPR001611">
    <property type="entry name" value="Leu-rich_rpt"/>
</dbReference>
<evidence type="ECO:0000256" key="9">
    <source>
        <dbReference type="ARBA" id="ARBA00023180"/>
    </source>
</evidence>
<dbReference type="STRING" id="4577.A0A1D6ELL9"/>
<evidence type="ECO:0000256" key="4">
    <source>
        <dbReference type="ARBA" id="ARBA00022692"/>
    </source>
</evidence>
<dbReference type="Pfam" id="PF00560">
    <property type="entry name" value="LRR_1"/>
    <property type="match status" value="3"/>
</dbReference>
<feature type="region of interest" description="Disordered" evidence="10">
    <location>
        <begin position="667"/>
        <end position="698"/>
    </location>
</feature>
<dbReference type="GO" id="GO:0004672">
    <property type="term" value="F:protein kinase activity"/>
    <property type="evidence" value="ECO:0007669"/>
    <property type="project" value="InterPro"/>
</dbReference>
<keyword evidence="13" id="KW-0675">Receptor</keyword>
<dbReference type="SMART" id="SM00369">
    <property type="entry name" value="LRR_TYP"/>
    <property type="match status" value="3"/>
</dbReference>
<dbReference type="PANTHER" id="PTHR48007:SF47">
    <property type="entry name" value="PROTEIN KINASE DOMAIN-CONTAINING PROTEIN"/>
    <property type="match status" value="1"/>
</dbReference>
<keyword evidence="6" id="KW-0677">Repeat</keyword>
<organism evidence="13">
    <name type="scientific">Zea mays</name>
    <name type="common">Maize</name>
    <dbReference type="NCBI Taxonomy" id="4577"/>
    <lineage>
        <taxon>Eukaryota</taxon>
        <taxon>Viridiplantae</taxon>
        <taxon>Streptophyta</taxon>
        <taxon>Embryophyta</taxon>
        <taxon>Tracheophyta</taxon>
        <taxon>Spermatophyta</taxon>
        <taxon>Magnoliopsida</taxon>
        <taxon>Liliopsida</taxon>
        <taxon>Poales</taxon>
        <taxon>Poaceae</taxon>
        <taxon>PACMAD clade</taxon>
        <taxon>Panicoideae</taxon>
        <taxon>Andropogonodae</taxon>
        <taxon>Andropogoneae</taxon>
        <taxon>Tripsacinae</taxon>
        <taxon>Zea</taxon>
    </lineage>
</organism>